<comment type="similarity">
    <text evidence="2">Belongs to the RLP family.</text>
</comment>
<dbReference type="Pfam" id="PF00560">
    <property type="entry name" value="LRR_1"/>
    <property type="match status" value="2"/>
</dbReference>
<name>A0A6A1W1Y6_9ROSI</name>
<reference evidence="15 16" key="1">
    <citation type="journal article" date="2019" name="Plant Biotechnol. J.">
        <title>The red bayberry genome and genetic basis of sex determination.</title>
        <authorList>
            <person name="Jia H.M."/>
            <person name="Jia H.J."/>
            <person name="Cai Q.L."/>
            <person name="Wang Y."/>
            <person name="Zhao H.B."/>
            <person name="Yang W.F."/>
            <person name="Wang G.Y."/>
            <person name="Li Y.H."/>
            <person name="Zhan D.L."/>
            <person name="Shen Y.T."/>
            <person name="Niu Q.F."/>
            <person name="Chang L."/>
            <person name="Qiu J."/>
            <person name="Zhao L."/>
            <person name="Xie H.B."/>
            <person name="Fu W.Y."/>
            <person name="Jin J."/>
            <person name="Li X.W."/>
            <person name="Jiao Y."/>
            <person name="Zhou C.C."/>
            <person name="Tu T."/>
            <person name="Chai C.Y."/>
            <person name="Gao J.L."/>
            <person name="Fan L.J."/>
            <person name="van de Weg E."/>
            <person name="Wang J.Y."/>
            <person name="Gao Z.S."/>
        </authorList>
    </citation>
    <scope>NUCLEOTIDE SEQUENCE [LARGE SCALE GENOMIC DNA]</scope>
    <source>
        <tissue evidence="15">Leaves</tissue>
    </source>
</reference>
<dbReference type="FunFam" id="3.80.10.10:FF:000095">
    <property type="entry name" value="LRR receptor-like serine/threonine-protein kinase GSO1"/>
    <property type="match status" value="2"/>
</dbReference>
<dbReference type="AlphaFoldDB" id="A0A6A1W1Y6"/>
<evidence type="ECO:0000256" key="3">
    <source>
        <dbReference type="ARBA" id="ARBA00022475"/>
    </source>
</evidence>
<feature type="signal peptide" evidence="13">
    <location>
        <begin position="1"/>
        <end position="29"/>
    </location>
</feature>
<proteinExistence type="inferred from homology"/>
<evidence type="ECO:0000256" key="1">
    <source>
        <dbReference type="ARBA" id="ARBA00004251"/>
    </source>
</evidence>
<dbReference type="GO" id="GO:0005886">
    <property type="term" value="C:plasma membrane"/>
    <property type="evidence" value="ECO:0007669"/>
    <property type="project" value="UniProtKB-SubCell"/>
</dbReference>
<dbReference type="EMBL" id="RXIC02000021">
    <property type="protein sequence ID" value="KAB1219254.1"/>
    <property type="molecule type" value="Genomic_DNA"/>
</dbReference>
<dbReference type="SUPFAM" id="SSF52058">
    <property type="entry name" value="L domain-like"/>
    <property type="match status" value="1"/>
</dbReference>
<dbReference type="PANTHER" id="PTHR48061">
    <property type="entry name" value="LEUCINE-RICH REPEAT RECEPTOR PROTEIN KINASE EMS1-LIKE-RELATED"/>
    <property type="match status" value="1"/>
</dbReference>
<dbReference type="Proteomes" id="UP000516437">
    <property type="component" value="Chromosome 3"/>
</dbReference>
<keyword evidence="4" id="KW-0433">Leucine-rich repeat</keyword>
<keyword evidence="3" id="KW-1003">Cell membrane</keyword>
<protein>
    <submittedName>
        <fullName evidence="15">Receptor-like protein 12</fullName>
    </submittedName>
</protein>
<dbReference type="InterPro" id="IPR013210">
    <property type="entry name" value="LRR_N_plant-typ"/>
</dbReference>
<evidence type="ECO:0000256" key="13">
    <source>
        <dbReference type="SAM" id="SignalP"/>
    </source>
</evidence>
<evidence type="ECO:0000256" key="2">
    <source>
        <dbReference type="ARBA" id="ARBA00009592"/>
    </source>
</evidence>
<evidence type="ECO:0000256" key="6">
    <source>
        <dbReference type="ARBA" id="ARBA00022729"/>
    </source>
</evidence>
<feature type="transmembrane region" description="Helical" evidence="12">
    <location>
        <begin position="843"/>
        <end position="867"/>
    </location>
</feature>
<evidence type="ECO:0000313" key="15">
    <source>
        <dbReference type="EMBL" id="KAB1219254.1"/>
    </source>
</evidence>
<keyword evidence="10 15" id="KW-0675">Receptor</keyword>
<keyword evidence="9 12" id="KW-0472">Membrane</keyword>
<feature type="chain" id="PRO_5025624377" evidence="13">
    <location>
        <begin position="30"/>
        <end position="895"/>
    </location>
</feature>
<dbReference type="PRINTS" id="PR00019">
    <property type="entry name" value="LEURICHRPT"/>
</dbReference>
<dbReference type="Pfam" id="PF08263">
    <property type="entry name" value="LRRNT_2"/>
    <property type="match status" value="1"/>
</dbReference>
<dbReference type="InterPro" id="IPR046956">
    <property type="entry name" value="RLP23-like"/>
</dbReference>
<evidence type="ECO:0000256" key="7">
    <source>
        <dbReference type="ARBA" id="ARBA00022737"/>
    </source>
</evidence>
<evidence type="ECO:0000256" key="4">
    <source>
        <dbReference type="ARBA" id="ARBA00022614"/>
    </source>
</evidence>
<evidence type="ECO:0000256" key="8">
    <source>
        <dbReference type="ARBA" id="ARBA00022989"/>
    </source>
</evidence>
<dbReference type="PANTHER" id="PTHR48061:SF12">
    <property type="entry name" value="DISEASE RESISTANCE LIKE PROTEIN"/>
    <property type="match status" value="1"/>
</dbReference>
<evidence type="ECO:0000313" key="16">
    <source>
        <dbReference type="Proteomes" id="UP000516437"/>
    </source>
</evidence>
<dbReference type="InterPro" id="IPR003591">
    <property type="entry name" value="Leu-rich_rpt_typical-subtyp"/>
</dbReference>
<dbReference type="InterPro" id="IPR001611">
    <property type="entry name" value="Leu-rich_rpt"/>
</dbReference>
<keyword evidence="11" id="KW-0325">Glycoprotein</keyword>
<accession>A0A6A1W1Y6</accession>
<organism evidence="15 16">
    <name type="scientific">Morella rubra</name>
    <name type="common">Chinese bayberry</name>
    <dbReference type="NCBI Taxonomy" id="262757"/>
    <lineage>
        <taxon>Eukaryota</taxon>
        <taxon>Viridiplantae</taxon>
        <taxon>Streptophyta</taxon>
        <taxon>Embryophyta</taxon>
        <taxon>Tracheophyta</taxon>
        <taxon>Spermatophyta</taxon>
        <taxon>Magnoliopsida</taxon>
        <taxon>eudicotyledons</taxon>
        <taxon>Gunneridae</taxon>
        <taxon>Pentapetalae</taxon>
        <taxon>rosids</taxon>
        <taxon>fabids</taxon>
        <taxon>Fagales</taxon>
        <taxon>Myricaceae</taxon>
        <taxon>Morella</taxon>
    </lineage>
</organism>
<keyword evidence="6 13" id="KW-0732">Signal</keyword>
<dbReference type="SUPFAM" id="SSF52047">
    <property type="entry name" value="RNI-like"/>
    <property type="match status" value="1"/>
</dbReference>
<keyword evidence="16" id="KW-1185">Reference proteome</keyword>
<feature type="domain" description="Leucine-rich repeat-containing N-terminal plant-type" evidence="14">
    <location>
        <begin position="36"/>
        <end position="85"/>
    </location>
</feature>
<gene>
    <name evidence="15" type="ORF">CJ030_MR3G001263</name>
</gene>
<evidence type="ECO:0000256" key="9">
    <source>
        <dbReference type="ARBA" id="ARBA00023136"/>
    </source>
</evidence>
<dbReference type="SMART" id="SM00369">
    <property type="entry name" value="LRR_TYP"/>
    <property type="match status" value="8"/>
</dbReference>
<dbReference type="InterPro" id="IPR032675">
    <property type="entry name" value="LRR_dom_sf"/>
</dbReference>
<evidence type="ECO:0000259" key="14">
    <source>
        <dbReference type="Pfam" id="PF08263"/>
    </source>
</evidence>
<evidence type="ECO:0000256" key="5">
    <source>
        <dbReference type="ARBA" id="ARBA00022692"/>
    </source>
</evidence>
<sequence length="895" mass="100361">MGFLLSVSFFMRFLVSLTLFCHISTTSLSTVQPLCHDDERLALLQFKESFIINRSASDDPAAYPTVSLWKPESGDCCKWHGVECDEGTGHVISLNLSSSCLYGSINSNSSLFQLVHLQSLDLYDNHFNFSRIPTRFRQLSSLTHLDLSYSVFSSPIPSEILELSKLVSLDLSSKNLELQKPGLQGIAQNLTNLKELYLYRVSISSSVPNILANLSSLESLVLANNGLLGEFPIEIFHLPNLLLLNVASNKYLTGRMSEFNKSSPLESLILSDTSFSGKLPISIGNLKSLNSFCASRCNFSGPIPSSLGNLTKLIMLRLPKNSLYGPIPQSLFRLVHLEDLNLALNCLNGTVKLNKFLKLQNLSWLQLSSNNVSVVIEPSTNTTFPKFEVLGLASCQLLEIPSFLRIQDELGFLSLSNNKIDGQVPKWMWSLKSLWFLDLYDNFLTGFEQLPVFFPWTTNLRVLYLDFNRLQGSIPILPPSISEYSVSNNTLTGTIPQSICNYSSLILLDLSSNELSGMLPRCLGNFSDSFSFLNLHNNHFHGTIPSTLSGGNKLRMIDFSRNQFQGQIPRSLAKCTMLEVLNLGNNQINDTFPFWLGILPELRVLILRANRFYGKMEISARDCGFQKLHIIDLSNNDITGKLSSVCFENWKAMKIIDEKHLRYLEVNSNLEGKGYSWSTNFTYSMTLINKGMEMTYGHILDFFVAIDLSSNKFEGEIPEVLGYLKGLYLLNLSHNFLTGPIPSSLGDLKELESLDLSSNMLSCEIPPQLTQLTFLSSFNVSHNHLRGPIPRGKQFDIYENNSFIDNPELCGGPLSKKCSDSENSVHPPSNFIQNQSSESSFEFSWKVVVVGYGCGFVFGVGIGQIVITKKYTWFMKTFAIGQPVRRSINWRGRRN</sequence>
<dbReference type="OrthoDB" id="676979at2759"/>
<comment type="caution">
    <text evidence="15">The sequence shown here is derived from an EMBL/GenBank/DDBJ whole genome shotgun (WGS) entry which is preliminary data.</text>
</comment>
<dbReference type="FunFam" id="3.80.10.10:FF:000111">
    <property type="entry name" value="LRR receptor-like serine/threonine-protein kinase ERECTA"/>
    <property type="match status" value="1"/>
</dbReference>
<evidence type="ECO:0000256" key="10">
    <source>
        <dbReference type="ARBA" id="ARBA00023170"/>
    </source>
</evidence>
<dbReference type="Pfam" id="PF13855">
    <property type="entry name" value="LRR_8"/>
    <property type="match status" value="2"/>
</dbReference>
<keyword evidence="8 12" id="KW-1133">Transmembrane helix</keyword>
<comment type="subcellular location">
    <subcellularLocation>
        <location evidence="1">Cell membrane</location>
        <topology evidence="1">Single-pass type I membrane protein</topology>
    </subcellularLocation>
</comment>
<dbReference type="Gene3D" id="3.80.10.10">
    <property type="entry name" value="Ribonuclease Inhibitor"/>
    <property type="match status" value="6"/>
</dbReference>
<keyword evidence="7" id="KW-0677">Repeat</keyword>
<keyword evidence="5 12" id="KW-0812">Transmembrane</keyword>
<evidence type="ECO:0000256" key="12">
    <source>
        <dbReference type="SAM" id="Phobius"/>
    </source>
</evidence>
<evidence type="ECO:0000256" key="11">
    <source>
        <dbReference type="ARBA" id="ARBA00023180"/>
    </source>
</evidence>